<evidence type="ECO:0000313" key="1">
    <source>
        <dbReference type="EMBL" id="AAA85924.1"/>
    </source>
</evidence>
<protein>
    <submittedName>
        <fullName evidence="1">T1308a</fullName>
    </submittedName>
</protein>
<reference evidence="1" key="1">
    <citation type="submission" date="1994-03" db="EMBL/GenBank/DDBJ databases">
        <authorList>
            <person name="Robison K."/>
        </authorList>
    </citation>
    <scope>NUCLEOTIDE SEQUENCE</scope>
</reference>
<sequence length="88" mass="9729">MTKVSGYRYSDDVLLGGQNIFNSGDLLEFRSLVGMPFQRPNPFPKSIMDNMVANVHANKRWCRAKIHKHYLSSTGRSGALGCGQGAAR</sequence>
<accession>Q49676</accession>
<dbReference type="AlphaFoldDB" id="Q49676"/>
<reference evidence="1" key="2">
    <citation type="journal article" date="1995" name="Gene">
        <title>Genomic organization of the mycobacterial sigma gene cluster.</title>
        <authorList>
            <person name="Doukhan L."/>
            <person name="Predich M."/>
            <person name="Nair G."/>
            <person name="Dussurget O."/>
            <person name="Mandic-Mulec I."/>
            <person name="Cole S.T."/>
            <person name="Smith D.R."/>
            <person name="Smith I."/>
        </authorList>
    </citation>
    <scope>NUCLEOTIDE SEQUENCE</scope>
</reference>
<dbReference type="EMBL" id="U00012">
    <property type="protein sequence ID" value="AAA85924.1"/>
    <property type="molecule type" value="Genomic_DNA"/>
</dbReference>
<organism evidence="1">
    <name type="scientific">Mycobacterium leprae</name>
    <dbReference type="NCBI Taxonomy" id="1769"/>
    <lineage>
        <taxon>Bacteria</taxon>
        <taxon>Bacillati</taxon>
        <taxon>Actinomycetota</taxon>
        <taxon>Actinomycetes</taxon>
        <taxon>Mycobacteriales</taxon>
        <taxon>Mycobacteriaceae</taxon>
        <taxon>Mycobacterium</taxon>
    </lineage>
</organism>
<name>Q49676_MYCLR</name>
<proteinExistence type="predicted"/>